<feature type="chain" id="PRO_5009178357" evidence="3">
    <location>
        <begin position="27"/>
        <end position="368"/>
    </location>
</feature>
<keyword evidence="2" id="KW-1133">Transmembrane helix</keyword>
<feature type="domain" description="WxL Interacting Protein host binding" evidence="5">
    <location>
        <begin position="162"/>
        <end position="297"/>
    </location>
</feature>
<dbReference type="Proteomes" id="UP000094469">
    <property type="component" value="Unassembled WGS sequence"/>
</dbReference>
<evidence type="ECO:0000259" key="5">
    <source>
        <dbReference type="Pfam" id="PF11797"/>
    </source>
</evidence>
<dbReference type="AlphaFoldDB" id="A0A1E5HCZ2"/>
<keyword evidence="2" id="KW-0812">Transmembrane</keyword>
<dbReference type="RefSeq" id="WP_069640056.1">
    <property type="nucleotide sequence ID" value="NZ_JAFBEZ010000025.1"/>
</dbReference>
<sequence>MKVNKLIMTICIVGGFLGFFAKNAAAEGINYSVKATIPENQIDASKSYFDLKMTPNQEQDLAMTLKNTSKESITVNVTPTTATTNQNGVIDYSVRDTKDDSSLAYPFTSLVDKEQKVTLKADESKEVIFKLHMPKESFDGTILGGFSIAEDTTSDKNEKSSEGVQIKNEYSFVIGVSLKETEATVVPELVLNDVKPTLLNYRTAVTLNLQNTKATIVNGLKVDASISKKGSSEVLYKETKEGLSMAPNSNFDYPVSWSNEALKAGEYEVSVKASAGEKNWTFKKAFIISADESKKLNDEAVEVKQETNYFWWIIGSVLGIIFFIVAVVVFFMYKRQKEKKRKEEEAKLKAKRKRIKKKKKKIDNNVAE</sequence>
<dbReference type="InterPro" id="IPR021759">
    <property type="entry name" value="WxLIP_HBD"/>
</dbReference>
<feature type="transmembrane region" description="Helical" evidence="2">
    <location>
        <begin position="309"/>
        <end position="333"/>
    </location>
</feature>
<dbReference type="InterPro" id="IPR010317">
    <property type="entry name" value="WxLIP_PGBD"/>
</dbReference>
<organism evidence="6 7">
    <name type="scientific">Enterococcus ureilyticus</name>
    <dbReference type="NCBI Taxonomy" id="1131292"/>
    <lineage>
        <taxon>Bacteria</taxon>
        <taxon>Bacillati</taxon>
        <taxon>Bacillota</taxon>
        <taxon>Bacilli</taxon>
        <taxon>Lactobacillales</taxon>
        <taxon>Enterococcaceae</taxon>
        <taxon>Enterococcus</taxon>
    </lineage>
</organism>
<evidence type="ECO:0000313" key="6">
    <source>
        <dbReference type="EMBL" id="OEG22520.1"/>
    </source>
</evidence>
<feature type="domain" description="WxL Interacting Protein peptidoglycan binding" evidence="4">
    <location>
        <begin position="31"/>
        <end position="149"/>
    </location>
</feature>
<proteinExistence type="predicted"/>
<name>A0A1E5HCZ2_9ENTE</name>
<evidence type="ECO:0000259" key="4">
    <source>
        <dbReference type="Pfam" id="PF06030"/>
    </source>
</evidence>
<dbReference type="STRING" id="1131292.BCR24_15025"/>
<keyword evidence="3" id="KW-0732">Signal</keyword>
<feature type="signal peptide" evidence="3">
    <location>
        <begin position="1"/>
        <end position="26"/>
    </location>
</feature>
<feature type="coiled-coil region" evidence="1">
    <location>
        <begin position="333"/>
        <end position="368"/>
    </location>
</feature>
<dbReference type="Pfam" id="PF11797">
    <property type="entry name" value="WxLIP_HBD"/>
    <property type="match status" value="1"/>
</dbReference>
<protein>
    <submittedName>
        <fullName evidence="6">Uncharacterized protein</fullName>
    </submittedName>
</protein>
<keyword evidence="2" id="KW-0472">Membrane</keyword>
<keyword evidence="1" id="KW-0175">Coiled coil</keyword>
<evidence type="ECO:0000313" key="7">
    <source>
        <dbReference type="Proteomes" id="UP000094469"/>
    </source>
</evidence>
<gene>
    <name evidence="6" type="ORF">BCR24_15025</name>
</gene>
<dbReference type="EMBL" id="MIKC01000014">
    <property type="protein sequence ID" value="OEG22520.1"/>
    <property type="molecule type" value="Genomic_DNA"/>
</dbReference>
<dbReference type="Pfam" id="PF06030">
    <property type="entry name" value="WxLIP_PGBD"/>
    <property type="match status" value="1"/>
</dbReference>
<comment type="caution">
    <text evidence="6">The sequence shown here is derived from an EMBL/GenBank/DDBJ whole genome shotgun (WGS) entry which is preliminary data.</text>
</comment>
<evidence type="ECO:0000256" key="1">
    <source>
        <dbReference type="SAM" id="Coils"/>
    </source>
</evidence>
<accession>A0A1E5HCZ2</accession>
<reference evidence="7" key="1">
    <citation type="submission" date="2016-09" db="EMBL/GenBank/DDBJ databases">
        <authorList>
            <person name="Gulvik C.A."/>
        </authorList>
    </citation>
    <scope>NUCLEOTIDE SEQUENCE [LARGE SCALE GENOMIC DNA]</scope>
    <source>
        <strain evidence="7">LMG 26676</strain>
    </source>
</reference>
<keyword evidence="7" id="KW-1185">Reference proteome</keyword>
<evidence type="ECO:0000256" key="2">
    <source>
        <dbReference type="SAM" id="Phobius"/>
    </source>
</evidence>
<evidence type="ECO:0000256" key="3">
    <source>
        <dbReference type="SAM" id="SignalP"/>
    </source>
</evidence>